<dbReference type="PANTHER" id="PTHR33546">
    <property type="entry name" value="LARGE, MULTIFUNCTIONAL SECRETED PROTEIN-RELATED"/>
    <property type="match status" value="1"/>
</dbReference>
<organism evidence="2 3">
    <name type="scientific">Pseudoalteromonas holothuriae</name>
    <dbReference type="NCBI Taxonomy" id="2963714"/>
    <lineage>
        <taxon>Bacteria</taxon>
        <taxon>Pseudomonadati</taxon>
        <taxon>Pseudomonadota</taxon>
        <taxon>Gammaproteobacteria</taxon>
        <taxon>Alteromonadales</taxon>
        <taxon>Pseudoalteromonadaceae</taxon>
        <taxon>Pseudoalteromonas</taxon>
    </lineage>
</organism>
<dbReference type="RefSeq" id="WP_261626198.1">
    <property type="nucleotide sequence ID" value="NZ_CAMAPC010000005.1"/>
</dbReference>
<dbReference type="InterPro" id="IPR011042">
    <property type="entry name" value="6-blade_b-propeller_TolB-like"/>
</dbReference>
<evidence type="ECO:0000313" key="2">
    <source>
        <dbReference type="EMBL" id="CAH9055942.1"/>
    </source>
</evidence>
<dbReference type="Proteomes" id="UP001152467">
    <property type="component" value="Unassembled WGS sequence"/>
</dbReference>
<dbReference type="Pfam" id="PF22807">
    <property type="entry name" value="TrAA12"/>
    <property type="match status" value="2"/>
</dbReference>
<sequence>MLRNILLATGLICATFSQADEQLKRLNLPAGYEINYFAKNVENARQLAVSKSGVVYAGSRRAGNVYALIDNNQDGIADRKIVLAQGLNMPSGLALKDGDLYVGEVHRIIRFKNIDKQLSKPNYEVVFDKLPSERHHGWKFIRFNDEGELLIPVGVPCNVCAEDAQFGRIFSLNLQTKQLTTIAQGVRNSVGFDINPQSGVLWFSDNGRDMMGDDIPPDEINRVSLNGEHFGFPYVHGGSVLDPEYGKDKTLADMQKYTAPKLALQAHVAPLGIHFYRGKQFAKNMHNKLLVAEHGSWNRSTKVGYRVMMATIKEGEITAYEPFITGFLDKEQTLGRPVAFAELADGSLLVSDDFANAIYRVRYNKK</sequence>
<proteinExistence type="predicted"/>
<evidence type="ECO:0000313" key="3">
    <source>
        <dbReference type="Proteomes" id="UP001152467"/>
    </source>
</evidence>
<dbReference type="AlphaFoldDB" id="A0A9W4QWK2"/>
<dbReference type="Gene3D" id="2.120.10.30">
    <property type="entry name" value="TolB, C-terminal domain"/>
    <property type="match status" value="1"/>
</dbReference>
<dbReference type="PANTHER" id="PTHR33546:SF1">
    <property type="entry name" value="LARGE, MULTIFUNCTIONAL SECRETED PROTEIN"/>
    <property type="match status" value="1"/>
</dbReference>
<dbReference type="EMBL" id="CAMAPC010000005">
    <property type="protein sequence ID" value="CAH9055942.1"/>
    <property type="molecule type" value="Genomic_DNA"/>
</dbReference>
<feature type="domain" description="Pyrroloquinoline quinone-dependent pyranose dehydrogenase beta-propeller" evidence="1">
    <location>
        <begin position="28"/>
        <end position="211"/>
    </location>
</feature>
<evidence type="ECO:0000259" key="1">
    <source>
        <dbReference type="Pfam" id="PF22807"/>
    </source>
</evidence>
<keyword evidence="3" id="KW-1185">Reference proteome</keyword>
<accession>A0A9W4QWK2</accession>
<dbReference type="SUPFAM" id="SSF50952">
    <property type="entry name" value="Soluble quinoprotein glucose dehydrogenase"/>
    <property type="match status" value="1"/>
</dbReference>
<gene>
    <name evidence="2" type="ORF">PSECIP111854_01687</name>
</gene>
<reference evidence="2" key="1">
    <citation type="submission" date="2022-07" db="EMBL/GenBank/DDBJ databases">
        <authorList>
            <person name="Criscuolo A."/>
        </authorList>
    </citation>
    <scope>NUCLEOTIDE SEQUENCE</scope>
    <source>
        <strain evidence="2">CIP111854</strain>
    </source>
</reference>
<dbReference type="InterPro" id="IPR054539">
    <property type="entry name" value="Beta-prop_PDH"/>
</dbReference>
<comment type="caution">
    <text evidence="2">The sequence shown here is derived from an EMBL/GenBank/DDBJ whole genome shotgun (WGS) entry which is preliminary data.</text>
</comment>
<dbReference type="InterPro" id="IPR011041">
    <property type="entry name" value="Quinoprot_gluc/sorb_DH_b-prop"/>
</dbReference>
<name>A0A9W4QWK2_9GAMM</name>
<protein>
    <recommendedName>
        <fullName evidence="1">Pyrroloquinoline quinone-dependent pyranose dehydrogenase beta-propeller domain-containing protein</fullName>
    </recommendedName>
</protein>
<feature type="domain" description="Pyrroloquinoline quinone-dependent pyranose dehydrogenase beta-propeller" evidence="1">
    <location>
        <begin position="255"/>
        <end position="359"/>
    </location>
</feature>